<reference evidence="3 4" key="1">
    <citation type="journal article" date="2007" name="Science">
        <title>Sea anemone genome reveals ancestral eumetazoan gene repertoire and genomic organization.</title>
        <authorList>
            <person name="Putnam N.H."/>
            <person name="Srivastava M."/>
            <person name="Hellsten U."/>
            <person name="Dirks B."/>
            <person name="Chapman J."/>
            <person name="Salamov A."/>
            <person name="Terry A."/>
            <person name="Shapiro H."/>
            <person name="Lindquist E."/>
            <person name="Kapitonov V.V."/>
            <person name="Jurka J."/>
            <person name="Genikhovich G."/>
            <person name="Grigoriev I.V."/>
            <person name="Lucas S.M."/>
            <person name="Steele R.E."/>
            <person name="Finnerty J.R."/>
            <person name="Technau U."/>
            <person name="Martindale M.Q."/>
            <person name="Rokhsar D.S."/>
        </authorList>
    </citation>
    <scope>NUCLEOTIDE SEQUENCE [LARGE SCALE GENOMIC DNA]</scope>
    <source>
        <strain evidence="4">CH2 X CH6</strain>
    </source>
</reference>
<evidence type="ECO:0000313" key="4">
    <source>
        <dbReference type="Proteomes" id="UP000001593"/>
    </source>
</evidence>
<dbReference type="Pfam" id="PF00531">
    <property type="entry name" value="Death"/>
    <property type="match status" value="1"/>
</dbReference>
<dbReference type="PROSITE" id="PS50017">
    <property type="entry name" value="DEATH_DOMAIN"/>
    <property type="match status" value="1"/>
</dbReference>
<dbReference type="AlphaFoldDB" id="A7RRA8"/>
<dbReference type="Gene3D" id="1.10.533.10">
    <property type="entry name" value="Death Domain, Fas"/>
    <property type="match status" value="1"/>
</dbReference>
<dbReference type="InterPro" id="IPR011029">
    <property type="entry name" value="DEATH-like_dom_sf"/>
</dbReference>
<dbReference type="Proteomes" id="UP000001593">
    <property type="component" value="Unassembled WGS sequence"/>
</dbReference>
<protein>
    <recommendedName>
        <fullName evidence="2">Death domain-containing protein</fullName>
    </recommendedName>
</protein>
<feature type="region of interest" description="Disordered" evidence="1">
    <location>
        <begin position="1"/>
        <end position="22"/>
    </location>
</feature>
<keyword evidence="4" id="KW-1185">Reference proteome</keyword>
<dbReference type="OMA" id="HENPETI"/>
<evidence type="ECO:0000259" key="2">
    <source>
        <dbReference type="PROSITE" id="PS50017"/>
    </source>
</evidence>
<dbReference type="InParanoid" id="A7RRA8"/>
<evidence type="ECO:0000313" key="3">
    <source>
        <dbReference type="EMBL" id="EDO45978.1"/>
    </source>
</evidence>
<dbReference type="HOGENOM" id="CLU_482608_0_0_1"/>
<dbReference type="InterPro" id="IPR000488">
    <property type="entry name" value="Death_dom"/>
</dbReference>
<evidence type="ECO:0000256" key="1">
    <source>
        <dbReference type="SAM" id="MobiDB-lite"/>
    </source>
</evidence>
<dbReference type="GO" id="GO:0007165">
    <property type="term" value="P:signal transduction"/>
    <property type="evidence" value="ECO:0007669"/>
    <property type="project" value="InterPro"/>
</dbReference>
<accession>A7RRA8</accession>
<dbReference type="CDD" id="cd01670">
    <property type="entry name" value="Death"/>
    <property type="match status" value="1"/>
</dbReference>
<dbReference type="SMART" id="SM00005">
    <property type="entry name" value="DEATH"/>
    <property type="match status" value="1"/>
</dbReference>
<gene>
    <name evidence="3" type="ORF">NEMVEDRAFT_v1g240123</name>
</gene>
<feature type="region of interest" description="Disordered" evidence="1">
    <location>
        <begin position="497"/>
        <end position="545"/>
    </location>
</feature>
<proteinExistence type="predicted"/>
<organism evidence="3 4">
    <name type="scientific">Nematostella vectensis</name>
    <name type="common">Starlet sea anemone</name>
    <dbReference type="NCBI Taxonomy" id="45351"/>
    <lineage>
        <taxon>Eukaryota</taxon>
        <taxon>Metazoa</taxon>
        <taxon>Cnidaria</taxon>
        <taxon>Anthozoa</taxon>
        <taxon>Hexacorallia</taxon>
        <taxon>Actiniaria</taxon>
        <taxon>Edwardsiidae</taxon>
        <taxon>Nematostella</taxon>
    </lineage>
</organism>
<name>A7RRA8_NEMVE</name>
<dbReference type="SUPFAM" id="SSF47986">
    <property type="entry name" value="DEATH domain"/>
    <property type="match status" value="1"/>
</dbReference>
<sequence>MSTEEEFQKGQGSVDSEDSLEADFDIDSFIDDEFSSISAAMFEHEELEAAEKECPPEGESHLAKQLKSLRESFSDSSGGFKALKPSVRFQGVDEPGPSSVCCEACIKLRESKESTPAQETSAERENREVISVPDIRSSIVSDDIIVDLREDIGSCWKTLGACLGINNSKLMNIDADIPNSAEKGQKLLLAWKQQQGHGATVGCLEQALLRTKRKDIADFLAGLKLTFPQKLSPGLIAELAGLSTLEAQGIRSLNQPLNLNIRVSLTTDHENPETIQPVLLCEDILGRKYLVKEITDGDNWKVEKIVDDERVLERMITAARYSKKTKEQRRQESLKRVSAELSQLRKRIQKVTLSSDDSDCDISPREELPQQILSTKTKENNLSSADLSELLRTCEFQSDSWQRMYRVLIKLIGEVGPLDGNSRCLKQLSDFTNELRDQENKLFPKIEQLEQVQKQLDKDQLVRLASLQKWRQTQNQQVDGIEKLLTSLLEQGNIRLTRKQQKAQNRKSEPILSRLTPGKNGRRRSRTETSESRSAYLNSLSDVREGRQPVISSPICARQMQVMER</sequence>
<dbReference type="EMBL" id="DS469531">
    <property type="protein sequence ID" value="EDO45978.1"/>
    <property type="molecule type" value="Genomic_DNA"/>
</dbReference>
<feature type="domain" description="Death" evidence="2">
    <location>
        <begin position="141"/>
        <end position="224"/>
    </location>
</feature>